<comment type="caution">
    <text evidence="3">The sequence shown here is derived from an EMBL/GenBank/DDBJ whole genome shotgun (WGS) entry which is preliminary data.</text>
</comment>
<proteinExistence type="predicted"/>
<feature type="signal peptide" evidence="2">
    <location>
        <begin position="1"/>
        <end position="23"/>
    </location>
</feature>
<feature type="transmembrane region" description="Helical" evidence="1">
    <location>
        <begin position="154"/>
        <end position="175"/>
    </location>
</feature>
<keyword evidence="4" id="KW-1185">Reference proteome</keyword>
<dbReference type="InterPro" id="IPR013783">
    <property type="entry name" value="Ig-like_fold"/>
</dbReference>
<evidence type="ECO:0000313" key="3">
    <source>
        <dbReference type="EMBL" id="TCO18843.1"/>
    </source>
</evidence>
<organism evidence="3 4">
    <name type="scientific">Kribbella orskensis</name>
    <dbReference type="NCBI Taxonomy" id="2512216"/>
    <lineage>
        <taxon>Bacteria</taxon>
        <taxon>Bacillati</taxon>
        <taxon>Actinomycetota</taxon>
        <taxon>Actinomycetes</taxon>
        <taxon>Propionibacteriales</taxon>
        <taxon>Kribbellaceae</taxon>
        <taxon>Kribbella</taxon>
    </lineage>
</organism>
<dbReference type="Proteomes" id="UP000295818">
    <property type="component" value="Unassembled WGS sequence"/>
</dbReference>
<keyword evidence="1" id="KW-0812">Transmembrane</keyword>
<protein>
    <recommendedName>
        <fullName evidence="5">DUF11 domain-containing protein</fullName>
    </recommendedName>
</protein>
<dbReference type="RefSeq" id="WP_132191514.1">
    <property type="nucleotide sequence ID" value="NZ_SLWM01000011.1"/>
</dbReference>
<evidence type="ECO:0000256" key="1">
    <source>
        <dbReference type="SAM" id="Phobius"/>
    </source>
</evidence>
<reference evidence="3 4" key="1">
    <citation type="journal article" date="2015" name="Stand. Genomic Sci.">
        <title>Genomic Encyclopedia of Bacterial and Archaeal Type Strains, Phase III: the genomes of soil and plant-associated and newly described type strains.</title>
        <authorList>
            <person name="Whitman W.B."/>
            <person name="Woyke T."/>
            <person name="Klenk H.P."/>
            <person name="Zhou Y."/>
            <person name="Lilburn T.G."/>
            <person name="Beck B.J."/>
            <person name="De Vos P."/>
            <person name="Vandamme P."/>
            <person name="Eisen J.A."/>
            <person name="Garrity G."/>
            <person name="Hugenholtz P."/>
            <person name="Kyrpides N.C."/>
        </authorList>
    </citation>
    <scope>NUCLEOTIDE SEQUENCE [LARGE SCALE GENOMIC DNA]</scope>
    <source>
        <strain evidence="3 4">VKM Ac-2538</strain>
    </source>
</reference>
<evidence type="ECO:0000256" key="2">
    <source>
        <dbReference type="SAM" id="SignalP"/>
    </source>
</evidence>
<dbReference type="EMBL" id="SLWM01000011">
    <property type="protein sequence ID" value="TCO18843.1"/>
    <property type="molecule type" value="Genomic_DNA"/>
</dbReference>
<sequence>MRVLAAFLLCTAAVVGAPAAADAAAVAASDAPQVTVELDRTGLSTKIGQRFDFTSTIRNDSDEPLEGVVAHLNVLGLAPSIYVDPEDWSSERTQFVDELGAHESEQLDWEVQAVSPGALALYVTVTTRQGADDVTSSKALRVSVAQARKLNATAAAPLVLGMPAAVVLLLVLAAVRRRRLR</sequence>
<evidence type="ECO:0008006" key="5">
    <source>
        <dbReference type="Google" id="ProtNLM"/>
    </source>
</evidence>
<keyword evidence="1" id="KW-1133">Transmembrane helix</keyword>
<feature type="chain" id="PRO_5046249382" description="DUF11 domain-containing protein" evidence="2">
    <location>
        <begin position="24"/>
        <end position="181"/>
    </location>
</feature>
<accession>A0ABY2BGC3</accession>
<keyword evidence="1" id="KW-0472">Membrane</keyword>
<name>A0ABY2BGC3_9ACTN</name>
<dbReference type="Gene3D" id="2.60.40.10">
    <property type="entry name" value="Immunoglobulins"/>
    <property type="match status" value="1"/>
</dbReference>
<keyword evidence="2" id="KW-0732">Signal</keyword>
<evidence type="ECO:0000313" key="4">
    <source>
        <dbReference type="Proteomes" id="UP000295818"/>
    </source>
</evidence>
<gene>
    <name evidence="3" type="ORF">EV644_11181</name>
</gene>